<evidence type="ECO:0000256" key="3">
    <source>
        <dbReference type="ARBA" id="ARBA00022691"/>
    </source>
</evidence>
<proteinExistence type="predicted"/>
<dbReference type="PANTHER" id="PTHR21392:SF1">
    <property type="entry name" value="TRNA-URIDINE AMINOCARBOXYPROPYLTRANSFERASE"/>
    <property type="match status" value="1"/>
</dbReference>
<dbReference type="SMART" id="SM01144">
    <property type="entry name" value="DTW"/>
    <property type="match status" value="1"/>
</dbReference>
<evidence type="ECO:0000256" key="4">
    <source>
        <dbReference type="ARBA" id="ARBA00022694"/>
    </source>
</evidence>
<keyword evidence="2" id="KW-0808">Transferase</keyword>
<dbReference type="AlphaFoldDB" id="A0AAN0XUD1"/>
<name>A0AAN0XUD1_9VIBR</name>
<organism evidence="6 7">
    <name type="scientific">Vibrio breoganii</name>
    <dbReference type="NCBI Taxonomy" id="553239"/>
    <lineage>
        <taxon>Bacteria</taxon>
        <taxon>Pseudomonadati</taxon>
        <taxon>Pseudomonadota</taxon>
        <taxon>Gammaproteobacteria</taxon>
        <taxon>Vibrionales</taxon>
        <taxon>Vibrionaceae</taxon>
        <taxon>Vibrio</taxon>
    </lineage>
</organism>
<reference evidence="6 7" key="1">
    <citation type="submission" date="2016-06" db="EMBL/GenBank/DDBJ databases">
        <title>Adaptive Radiation by Waves of Gene Transfer Leads to Fine-Scale Resource Partitioning in Marine Microbes.</title>
        <authorList>
            <person name="Hehemann J.-H."/>
            <person name="Arevalo P."/>
            <person name="Datta M.S."/>
            <person name="Yu X."/>
            <person name="Corzett C."/>
            <person name="Henschel A."/>
            <person name="Preheim S.P."/>
            <person name="Timberlake S."/>
            <person name="Alm E.J."/>
            <person name="Polz M.F."/>
        </authorList>
    </citation>
    <scope>NUCLEOTIDE SEQUENCE [LARGE SCALE GENOMIC DNA]</scope>
    <source>
        <strain evidence="6 7">FF50</strain>
    </source>
</reference>
<dbReference type="GO" id="GO:0008033">
    <property type="term" value="P:tRNA processing"/>
    <property type="evidence" value="ECO:0007669"/>
    <property type="project" value="UniProtKB-KW"/>
</dbReference>
<dbReference type="KEGG" id="vbr:A6E01_06465"/>
<evidence type="ECO:0000313" key="7">
    <source>
        <dbReference type="Proteomes" id="UP000092018"/>
    </source>
</evidence>
<dbReference type="RefSeq" id="WP_065209864.1">
    <property type="nucleotide sequence ID" value="NZ_MCXL02000001.1"/>
</dbReference>
<dbReference type="EMBL" id="CP016177">
    <property type="protein sequence ID" value="ANO32862.1"/>
    <property type="molecule type" value="Genomic_DNA"/>
</dbReference>
<dbReference type="EC" id="2.5.1.25" evidence="1"/>
<feature type="domain" description="DTW" evidence="5">
    <location>
        <begin position="46"/>
        <end position="241"/>
    </location>
</feature>
<dbReference type="PANTHER" id="PTHR21392">
    <property type="entry name" value="TRNA-URIDINE AMINOCARBOXYPROPYLTRANSFERASE 2"/>
    <property type="match status" value="1"/>
</dbReference>
<protein>
    <recommendedName>
        <fullName evidence="1">tRNA-uridine aminocarboxypropyltransferase</fullName>
        <ecNumber evidence="1">2.5.1.25</ecNumber>
    </recommendedName>
</protein>
<dbReference type="InterPro" id="IPR005636">
    <property type="entry name" value="DTW"/>
</dbReference>
<keyword evidence="3" id="KW-0949">S-adenosyl-L-methionine</keyword>
<accession>A0AAN0XUD1</accession>
<dbReference type="InterPro" id="IPR039262">
    <property type="entry name" value="DTWD2/TAPT"/>
</dbReference>
<dbReference type="Proteomes" id="UP000092018">
    <property type="component" value="Chromosome 1"/>
</dbReference>
<dbReference type="GO" id="GO:0016432">
    <property type="term" value="F:tRNA-uridine aminocarboxypropyltransferase activity"/>
    <property type="evidence" value="ECO:0007669"/>
    <property type="project" value="UniProtKB-EC"/>
</dbReference>
<keyword evidence="4" id="KW-0819">tRNA processing</keyword>
<evidence type="ECO:0000256" key="1">
    <source>
        <dbReference type="ARBA" id="ARBA00012386"/>
    </source>
</evidence>
<gene>
    <name evidence="6" type="ORF">A6E01_06465</name>
</gene>
<evidence type="ECO:0000256" key="2">
    <source>
        <dbReference type="ARBA" id="ARBA00022679"/>
    </source>
</evidence>
<sequence>MTILVCFITLTSFYAVGRKMRVHAVHKLVEYRLKQSTKPFSARGSKVDRCPHCRIAQQYCICAHQPQAHTGFASLLIYSDNEVLKPSNTGRLIADICGDAHAYQWNRTEPDEQMLSLLQDTRYQPILIFPENYLFDSNALVPDDRQSFVRDKIPLFIFLDASWREARRIYRKSEYLHHLPVVSIQPEKISEYVMRKSEHAQHLATCEVASLVFQEFGLIHASNELQSWFGVFKESYMLSKTREKRDFSRPILNQYLSK</sequence>
<dbReference type="Pfam" id="PF03942">
    <property type="entry name" value="DTW"/>
    <property type="match status" value="1"/>
</dbReference>
<evidence type="ECO:0000313" key="6">
    <source>
        <dbReference type="EMBL" id="ANO32862.1"/>
    </source>
</evidence>
<evidence type="ECO:0000259" key="5">
    <source>
        <dbReference type="SMART" id="SM01144"/>
    </source>
</evidence>